<dbReference type="SUPFAM" id="SSF55729">
    <property type="entry name" value="Acyl-CoA N-acyltransferases (Nat)"/>
    <property type="match status" value="1"/>
</dbReference>
<accession>A0ABX8B140</accession>
<dbReference type="Proteomes" id="UP000680706">
    <property type="component" value="Plasmid pAb134-04"/>
</dbReference>
<evidence type="ECO:0000256" key="4">
    <source>
        <dbReference type="ARBA" id="ARBA00023315"/>
    </source>
</evidence>
<sequence length="181" mass="20265">MILELLTYEKRKNYDRANFNCSNTDLNNFIAKTAANSAAKDLARTYVLPAKSDPRKIVGFYTLTLATVEYTQLNLDQFKRLPDLPAPVIKLARFAVDTSFEGRGIGSAILYEAYKNALKIIETGGGIGMMIDAKDQKAADFYIKRGATPFPDDNLRLIVSTKMLRQRLADVEEEKMQATAE</sequence>
<gene>
    <name evidence="7" type="ORF">KGB56_26635</name>
</gene>
<dbReference type="Pfam" id="PF00583">
    <property type="entry name" value="Acetyltransf_1"/>
    <property type="match status" value="1"/>
</dbReference>
<evidence type="ECO:0000256" key="3">
    <source>
        <dbReference type="ARBA" id="ARBA00022679"/>
    </source>
</evidence>
<name>A0ABX8B140_9HYPH</name>
<evidence type="ECO:0000256" key="5">
    <source>
        <dbReference type="ARBA" id="ARBA00049880"/>
    </source>
</evidence>
<proteinExistence type="predicted"/>
<evidence type="ECO:0000256" key="2">
    <source>
        <dbReference type="ARBA" id="ARBA00022649"/>
    </source>
</evidence>
<reference evidence="7 8" key="1">
    <citation type="journal article" date="2021" name="Angew. Chem. Int. Ed. Engl.">
        <title>A novel family of nonribosomal peptides modulate collective behavior in Pseudovibrio bacteria isolated from marine sponges.</title>
        <authorList>
            <person name="Ioca L.P."/>
            <person name="Dai Y."/>
            <person name="Kunakom S."/>
            <person name="Diaz-Espinosa J."/>
            <person name="Krunic A."/>
            <person name="Crnkovic C.M."/>
            <person name="Orjala J."/>
            <person name="Sanchez L.M."/>
            <person name="Ferreira A.G."/>
            <person name="Berlinck R.G.S."/>
            <person name="Eustaquio A.S."/>
        </authorList>
    </citation>
    <scope>NUCLEOTIDE SEQUENCE [LARGE SCALE GENOMIC DNA]</scope>
    <source>
        <strain evidence="7 8">Ab134</strain>
        <plasmid evidence="7 8">pAb134-04</plasmid>
    </source>
</reference>
<evidence type="ECO:0000259" key="6">
    <source>
        <dbReference type="Pfam" id="PF00583"/>
    </source>
</evidence>
<keyword evidence="8" id="KW-1185">Reference proteome</keyword>
<feature type="domain" description="N-acetyltransferase" evidence="6">
    <location>
        <begin position="42"/>
        <end position="146"/>
    </location>
</feature>
<evidence type="ECO:0000313" key="8">
    <source>
        <dbReference type="Proteomes" id="UP000680706"/>
    </source>
</evidence>
<dbReference type="RefSeq" id="WP_075699357.1">
    <property type="nucleotide sequence ID" value="NZ_CP074130.1"/>
</dbReference>
<geneLocation type="plasmid" evidence="7 8">
    <name>pAb134-04</name>
</geneLocation>
<dbReference type="Gene3D" id="3.40.630.30">
    <property type="match status" value="1"/>
</dbReference>
<dbReference type="InterPro" id="IPR016181">
    <property type="entry name" value="Acyl_CoA_acyltransferase"/>
</dbReference>
<evidence type="ECO:0000313" key="7">
    <source>
        <dbReference type="EMBL" id="QUS59171.1"/>
    </source>
</evidence>
<keyword evidence="7" id="KW-0614">Plasmid</keyword>
<protein>
    <submittedName>
        <fullName evidence="7">GNAT family N-acetyltransferase</fullName>
    </submittedName>
</protein>
<keyword evidence="1" id="KW-0678">Repressor</keyword>
<organism evidence="7 8">
    <name type="scientific">Pseudovibrio brasiliensis</name>
    <dbReference type="NCBI Taxonomy" id="1898042"/>
    <lineage>
        <taxon>Bacteria</taxon>
        <taxon>Pseudomonadati</taxon>
        <taxon>Pseudomonadota</taxon>
        <taxon>Alphaproteobacteria</taxon>
        <taxon>Hyphomicrobiales</taxon>
        <taxon>Stappiaceae</taxon>
        <taxon>Pseudovibrio</taxon>
    </lineage>
</organism>
<keyword evidence="2" id="KW-1277">Toxin-antitoxin system</keyword>
<keyword evidence="4" id="KW-0012">Acyltransferase</keyword>
<dbReference type="EMBL" id="CP074130">
    <property type="protein sequence ID" value="QUS59171.1"/>
    <property type="molecule type" value="Genomic_DNA"/>
</dbReference>
<dbReference type="InterPro" id="IPR000182">
    <property type="entry name" value="GNAT_dom"/>
</dbReference>
<keyword evidence="3" id="KW-0808">Transferase</keyword>
<dbReference type="PANTHER" id="PTHR36449">
    <property type="entry name" value="ACETYLTRANSFERASE-RELATED"/>
    <property type="match status" value="1"/>
</dbReference>
<comment type="catalytic activity">
    <reaction evidence="5">
        <text>glycyl-tRNA(Gly) + acetyl-CoA = N-acetylglycyl-tRNA(Gly) + CoA + H(+)</text>
        <dbReference type="Rhea" id="RHEA:81867"/>
        <dbReference type="Rhea" id="RHEA-COMP:9683"/>
        <dbReference type="Rhea" id="RHEA-COMP:19766"/>
        <dbReference type="ChEBI" id="CHEBI:15378"/>
        <dbReference type="ChEBI" id="CHEBI:57287"/>
        <dbReference type="ChEBI" id="CHEBI:57288"/>
        <dbReference type="ChEBI" id="CHEBI:78522"/>
        <dbReference type="ChEBI" id="CHEBI:232036"/>
    </reaction>
</comment>
<evidence type="ECO:0000256" key="1">
    <source>
        <dbReference type="ARBA" id="ARBA00022491"/>
    </source>
</evidence>
<dbReference type="PANTHER" id="PTHR36449:SF1">
    <property type="entry name" value="ACETYLTRANSFERASE"/>
    <property type="match status" value="1"/>
</dbReference>